<reference evidence="1" key="1">
    <citation type="submission" date="2015-06" db="UniProtKB">
        <authorList>
            <consortium name="EnsemblPlants"/>
        </authorList>
    </citation>
    <scope>IDENTIFICATION</scope>
</reference>
<sequence length="374" mass="41601">MAEYTQSQSPITRQHGGPACFRAGGEHHRLHGCVAAAQFLDSIRSVSIVYPEWRIRSTLSSQSSQSGSSSNYDSSSSGASRSNNSGYYSNSASVGPADLGTIELTKIAHRMVRDGYTQRMVRAFHNLSLTETTGPYPALKNWFIELDVDWVLQPLQFQLQHGSGYWLQEMVERWIRALTIIVSSIGQELITTRSGAPAAARFATASVSAMLVFVDAIVQFHRVENLRARLQMYMCVCSASAMLTMHATSSGIFNKICGTLESQGNRLIESICDTMVRLRQTLMNDVNSWATKIPRGKSEVHKNTRMVVDYITLMKKAHALAQKNSTQSYNTKKLRQLIDYTIDNLNNLLLRRRILNVLCNLSVGICSCSTISIS</sequence>
<dbReference type="AlphaFoldDB" id="M8BW83"/>
<dbReference type="InterPro" id="IPR004140">
    <property type="entry name" value="Exo70"/>
</dbReference>
<dbReference type="InterPro" id="IPR016159">
    <property type="entry name" value="Cullin_repeat-like_dom_sf"/>
</dbReference>
<dbReference type="PANTHER" id="PTHR12542">
    <property type="entry name" value="EXOCYST COMPLEX PROTEIN EXO70"/>
    <property type="match status" value="1"/>
</dbReference>
<dbReference type="EnsemblPlants" id="EMT11074">
    <property type="protein sequence ID" value="EMT11074"/>
    <property type="gene ID" value="F775_10690"/>
</dbReference>
<protein>
    <recommendedName>
        <fullName evidence="2">Exocyst subunit Exo70 family protein</fullName>
    </recommendedName>
</protein>
<organism evidence="1">
    <name type="scientific">Aegilops tauschii</name>
    <name type="common">Tausch's goatgrass</name>
    <name type="synonym">Aegilops squarrosa</name>
    <dbReference type="NCBI Taxonomy" id="37682"/>
    <lineage>
        <taxon>Eukaryota</taxon>
        <taxon>Viridiplantae</taxon>
        <taxon>Streptophyta</taxon>
        <taxon>Embryophyta</taxon>
        <taxon>Tracheophyta</taxon>
        <taxon>Spermatophyta</taxon>
        <taxon>Magnoliopsida</taxon>
        <taxon>Liliopsida</taxon>
        <taxon>Poales</taxon>
        <taxon>Poaceae</taxon>
        <taxon>BOP clade</taxon>
        <taxon>Pooideae</taxon>
        <taxon>Triticodae</taxon>
        <taxon>Triticeae</taxon>
        <taxon>Triticinae</taxon>
        <taxon>Aegilops</taxon>
    </lineage>
</organism>
<evidence type="ECO:0000313" key="1">
    <source>
        <dbReference type="EnsemblPlants" id="EMT11074"/>
    </source>
</evidence>
<accession>M8BW83</accession>
<dbReference type="SUPFAM" id="SSF74788">
    <property type="entry name" value="Cullin repeat-like"/>
    <property type="match status" value="1"/>
</dbReference>
<evidence type="ECO:0008006" key="2">
    <source>
        <dbReference type="Google" id="ProtNLM"/>
    </source>
</evidence>
<dbReference type="Gene3D" id="1.20.1280.170">
    <property type="entry name" value="Exocyst complex component Exo70"/>
    <property type="match status" value="1"/>
</dbReference>
<proteinExistence type="predicted"/>
<name>M8BW83_AEGTA</name>
<dbReference type="PANTHER" id="PTHR12542:SF166">
    <property type="entry name" value="EXOCYST SUBUNIT EXO70 FAMILY PROTEIN"/>
    <property type="match status" value="1"/>
</dbReference>
<dbReference type="ExpressionAtlas" id="M8BW83">
    <property type="expression patterns" value="baseline"/>
</dbReference>
<dbReference type="GO" id="GO:0006887">
    <property type="term" value="P:exocytosis"/>
    <property type="evidence" value="ECO:0007669"/>
    <property type="project" value="InterPro"/>
</dbReference>
<dbReference type="GO" id="GO:0000145">
    <property type="term" value="C:exocyst"/>
    <property type="evidence" value="ECO:0007669"/>
    <property type="project" value="InterPro"/>
</dbReference>